<dbReference type="Proteomes" id="UP001215398">
    <property type="component" value="Unassembled WGS sequence"/>
</dbReference>
<accession>A0ABT5H432</accession>
<protein>
    <recommendedName>
        <fullName evidence="3">MBL fold metallo-hydrolase</fullName>
    </recommendedName>
</protein>
<name>A0ABT5H432_9BACE</name>
<evidence type="ECO:0000313" key="1">
    <source>
        <dbReference type="EMBL" id="MDC7135356.1"/>
    </source>
</evidence>
<dbReference type="EMBL" id="JAQPYS010000026">
    <property type="protein sequence ID" value="MDC7135356.1"/>
    <property type="molecule type" value="Genomic_DNA"/>
</dbReference>
<gene>
    <name evidence="1" type="ORF">PQG98_03225</name>
</gene>
<evidence type="ECO:0008006" key="3">
    <source>
        <dbReference type="Google" id="ProtNLM"/>
    </source>
</evidence>
<organism evidence="1 2">
    <name type="scientific">Bacteroides zhangwenhongii</name>
    <dbReference type="NCBI Taxonomy" id="2650157"/>
    <lineage>
        <taxon>Bacteria</taxon>
        <taxon>Pseudomonadati</taxon>
        <taxon>Bacteroidota</taxon>
        <taxon>Bacteroidia</taxon>
        <taxon>Bacteroidales</taxon>
        <taxon>Bacteroidaceae</taxon>
        <taxon>Bacteroides</taxon>
    </lineage>
</organism>
<proteinExistence type="predicted"/>
<evidence type="ECO:0000313" key="2">
    <source>
        <dbReference type="Proteomes" id="UP001215398"/>
    </source>
</evidence>
<reference evidence="1 2" key="1">
    <citation type="submission" date="2023-01" db="EMBL/GenBank/DDBJ databases">
        <title>Exploring GABA producing Bacteroides strains toward improving mental health.</title>
        <authorList>
            <person name="Yousuf B."/>
            <person name="Bouhlel N.E."/>
            <person name="Mottawea W."/>
            <person name="Hammami R."/>
        </authorList>
    </citation>
    <scope>NUCLEOTIDE SEQUENCE [LARGE SCALE GENOMIC DNA]</scope>
    <source>
        <strain evidence="1 2">UO.H1054</strain>
    </source>
</reference>
<comment type="caution">
    <text evidence="1">The sequence shown here is derived from an EMBL/GenBank/DDBJ whole genome shotgun (WGS) entry which is preliminary data.</text>
</comment>
<keyword evidence="2" id="KW-1185">Reference proteome</keyword>
<sequence>MVVFKVPKKYYSATRDKRVINFMTRYFRYQQQTLPSQPLGNWAFWTEYRACKNLQIVYWLYKLTGDSFLLDSGAVQQFHGQSQGMYGGDEAIHGNNPT</sequence>